<keyword evidence="3" id="KW-1185">Reference proteome</keyword>
<evidence type="ECO:0000313" key="2">
    <source>
        <dbReference type="EMBL" id="KIL80316.1"/>
    </source>
</evidence>
<reference evidence="2 3" key="1">
    <citation type="submission" date="2015-01" db="EMBL/GenBank/DDBJ databases">
        <title>Genome Assembly of Bacillus badius MTCC 1458.</title>
        <authorList>
            <person name="Verma A."/>
            <person name="Khatri I."/>
            <person name="Mual P."/>
            <person name="Subramanian S."/>
            <person name="Krishnamurthi S."/>
        </authorList>
    </citation>
    <scope>NUCLEOTIDE SEQUENCE [LARGE SCALE GENOMIC DNA]</scope>
    <source>
        <strain evidence="2 3">MTCC 1458</strain>
    </source>
</reference>
<organism evidence="2 3">
    <name type="scientific">Bacillus badius</name>
    <dbReference type="NCBI Taxonomy" id="1455"/>
    <lineage>
        <taxon>Bacteria</taxon>
        <taxon>Bacillati</taxon>
        <taxon>Bacillota</taxon>
        <taxon>Bacilli</taxon>
        <taxon>Bacillales</taxon>
        <taxon>Bacillaceae</taxon>
        <taxon>Pseudobacillus</taxon>
    </lineage>
</organism>
<dbReference type="InterPro" id="IPR029069">
    <property type="entry name" value="HotDog_dom_sf"/>
</dbReference>
<dbReference type="SUPFAM" id="SSF54637">
    <property type="entry name" value="Thioesterase/thiol ester dehydrase-isomerase"/>
    <property type="match status" value="1"/>
</dbReference>
<dbReference type="CDD" id="cd03441">
    <property type="entry name" value="R_hydratase_like"/>
    <property type="match status" value="1"/>
</dbReference>
<dbReference type="PIRSF" id="PIRSF018072">
    <property type="entry name" value="UCP018072"/>
    <property type="match status" value="1"/>
</dbReference>
<gene>
    <name evidence="2" type="ORF">SD77_0164</name>
</gene>
<sequence length="151" mass="17308">MFHSIGKESTKVKNCVERGAVKKFAAAINDLHPIYIDEEAGKRSRHRENLAPPTFPITFDYGVIDGLHLPQKGLIHGEQTFHYERPLLVGEELYCWMKVKNYVEKEGSQEKLGFLFVLNYGEEASGQLIFSSKQIIILNEAVRKEMLTWPN</sequence>
<evidence type="ECO:0000259" key="1">
    <source>
        <dbReference type="Pfam" id="PF13452"/>
    </source>
</evidence>
<dbReference type="Gene3D" id="3.10.129.10">
    <property type="entry name" value="Hotdog Thioesterase"/>
    <property type="match status" value="1"/>
</dbReference>
<evidence type="ECO:0000313" key="3">
    <source>
        <dbReference type="Proteomes" id="UP000031982"/>
    </source>
</evidence>
<protein>
    <recommendedName>
        <fullName evidence="1">FAS1-like dehydratase domain-containing protein</fullName>
    </recommendedName>
</protein>
<name>A0ABR5B007_BACBA</name>
<proteinExistence type="predicted"/>
<comment type="caution">
    <text evidence="2">The sequence shown here is derived from an EMBL/GenBank/DDBJ whole genome shotgun (WGS) entry which is preliminary data.</text>
</comment>
<dbReference type="Proteomes" id="UP000031982">
    <property type="component" value="Unassembled WGS sequence"/>
</dbReference>
<dbReference type="Pfam" id="PF13452">
    <property type="entry name" value="FAS1_DH_region"/>
    <property type="match status" value="1"/>
</dbReference>
<dbReference type="InterPro" id="IPR039569">
    <property type="entry name" value="FAS1-like_DH_region"/>
</dbReference>
<feature type="domain" description="FAS1-like dehydratase" evidence="1">
    <location>
        <begin position="5"/>
        <end position="130"/>
    </location>
</feature>
<dbReference type="EMBL" id="JXLP01000001">
    <property type="protein sequence ID" value="KIL80316.1"/>
    <property type="molecule type" value="Genomic_DNA"/>
</dbReference>
<accession>A0ABR5B007</accession>
<dbReference type="InterPro" id="IPR016709">
    <property type="entry name" value="HadA-like"/>
</dbReference>